<organism evidence="1 2">
    <name type="scientific">Didymella heteroderae</name>
    <dbReference type="NCBI Taxonomy" id="1769908"/>
    <lineage>
        <taxon>Eukaryota</taxon>
        <taxon>Fungi</taxon>
        <taxon>Dikarya</taxon>
        <taxon>Ascomycota</taxon>
        <taxon>Pezizomycotina</taxon>
        <taxon>Dothideomycetes</taxon>
        <taxon>Pleosporomycetidae</taxon>
        <taxon>Pleosporales</taxon>
        <taxon>Pleosporineae</taxon>
        <taxon>Didymellaceae</taxon>
        <taxon>Didymella</taxon>
    </lineage>
</organism>
<dbReference type="InterPro" id="IPR038883">
    <property type="entry name" value="AN11006-like"/>
</dbReference>
<name>A0A9P5BX96_9PLEO</name>
<evidence type="ECO:0000313" key="2">
    <source>
        <dbReference type="Proteomes" id="UP000758155"/>
    </source>
</evidence>
<evidence type="ECO:0000313" key="1">
    <source>
        <dbReference type="EMBL" id="KAF3033817.1"/>
    </source>
</evidence>
<protein>
    <submittedName>
        <fullName evidence="1">Uncharacterized protein</fullName>
    </submittedName>
</protein>
<sequence>MSRALQDVSVKPDAAPEAQPFRLLDLPLELRNWIYEATVVRYEVEVEPVPGDNVEANLVYRLTIVIDVFGWSDDRPMLNLCLCNRQIRSEVYPTFYSKTLFNFHTPVASKRHHLVKVLRKFLEDRPQSVALVQRVEVFTEKHTEEEQIRLLYIGPEEFSSCVEYIVSCCQLQSIKIKTFHWDQNEMSDFHYSMTMFGTSQEVDDIPDWIVQLTSIHNLQRLKVKFKWSSAPRIRDSIRSLKVMLSTMVQRGSKLQGMEGIKMQLSDSLTGNMSP</sequence>
<dbReference type="OrthoDB" id="62952at2759"/>
<dbReference type="AlphaFoldDB" id="A0A9P5BX96"/>
<dbReference type="EMBL" id="SWKV01000075">
    <property type="protein sequence ID" value="KAF3033817.1"/>
    <property type="molecule type" value="Genomic_DNA"/>
</dbReference>
<keyword evidence="2" id="KW-1185">Reference proteome</keyword>
<dbReference type="Proteomes" id="UP000758155">
    <property type="component" value="Unassembled WGS sequence"/>
</dbReference>
<dbReference type="PANTHER" id="PTHR42085">
    <property type="entry name" value="F-BOX DOMAIN-CONTAINING PROTEIN"/>
    <property type="match status" value="1"/>
</dbReference>
<gene>
    <name evidence="1" type="ORF">E8E12_003682</name>
</gene>
<reference evidence="1" key="1">
    <citation type="submission" date="2019-04" db="EMBL/GenBank/DDBJ databases">
        <title>Sequencing of skin fungus with MAO and IRED activity.</title>
        <authorList>
            <person name="Marsaioli A.J."/>
            <person name="Bonatto J.M.C."/>
            <person name="Reis Junior O."/>
        </authorList>
    </citation>
    <scope>NUCLEOTIDE SEQUENCE</scope>
    <source>
        <strain evidence="1">28M1</strain>
    </source>
</reference>
<dbReference type="PANTHER" id="PTHR42085:SF1">
    <property type="entry name" value="F-BOX DOMAIN-CONTAINING PROTEIN"/>
    <property type="match status" value="1"/>
</dbReference>
<accession>A0A9P5BX96</accession>
<comment type="caution">
    <text evidence="1">The sequence shown here is derived from an EMBL/GenBank/DDBJ whole genome shotgun (WGS) entry which is preliminary data.</text>
</comment>
<proteinExistence type="predicted"/>